<reference evidence="2" key="1">
    <citation type="journal article" date="2015" name="Nature">
        <title>Complex archaea that bridge the gap between prokaryotes and eukaryotes.</title>
        <authorList>
            <person name="Spang A."/>
            <person name="Saw J.H."/>
            <person name="Jorgensen S.L."/>
            <person name="Zaremba-Niedzwiedzka K."/>
            <person name="Martijn J."/>
            <person name="Lind A.E."/>
            <person name="van Eijk R."/>
            <person name="Schleper C."/>
            <person name="Guy L."/>
            <person name="Ettema T.J."/>
        </authorList>
    </citation>
    <scope>NUCLEOTIDE SEQUENCE</scope>
</reference>
<feature type="region of interest" description="Disordered" evidence="1">
    <location>
        <begin position="1"/>
        <end position="26"/>
    </location>
</feature>
<dbReference type="AlphaFoldDB" id="A0A0F9NY53"/>
<evidence type="ECO:0000256" key="1">
    <source>
        <dbReference type="SAM" id="MobiDB-lite"/>
    </source>
</evidence>
<comment type="caution">
    <text evidence="2">The sequence shown here is derived from an EMBL/GenBank/DDBJ whole genome shotgun (WGS) entry which is preliminary data.</text>
</comment>
<proteinExistence type="predicted"/>
<feature type="compositionally biased region" description="Basic and acidic residues" evidence="1">
    <location>
        <begin position="11"/>
        <end position="21"/>
    </location>
</feature>
<sequence>PKKALSPRTTSIKDETTKDDEVLQENFEDETGKKAIWRGKETKAYSDWKIEKLG</sequence>
<protein>
    <submittedName>
        <fullName evidence="2">Uncharacterized protein</fullName>
    </submittedName>
</protein>
<evidence type="ECO:0000313" key="2">
    <source>
        <dbReference type="EMBL" id="KKN22769.1"/>
    </source>
</evidence>
<feature type="non-terminal residue" evidence="2">
    <location>
        <position position="1"/>
    </location>
</feature>
<gene>
    <name evidence="2" type="ORF">LCGC14_0911660</name>
</gene>
<organism evidence="2">
    <name type="scientific">marine sediment metagenome</name>
    <dbReference type="NCBI Taxonomy" id="412755"/>
    <lineage>
        <taxon>unclassified sequences</taxon>
        <taxon>metagenomes</taxon>
        <taxon>ecological metagenomes</taxon>
    </lineage>
</organism>
<dbReference type="EMBL" id="LAZR01003031">
    <property type="protein sequence ID" value="KKN22769.1"/>
    <property type="molecule type" value="Genomic_DNA"/>
</dbReference>
<accession>A0A0F9NY53</accession>
<name>A0A0F9NY53_9ZZZZ</name>